<dbReference type="PANTHER" id="PTHR35394">
    <property type="entry name" value="DUF3176 DOMAIN-CONTAINING PROTEIN"/>
    <property type="match status" value="1"/>
</dbReference>
<gene>
    <name evidence="1" type="ORF">UCRPA7_2135</name>
</gene>
<dbReference type="GeneID" id="19322355"/>
<dbReference type="KEGG" id="tmn:UCRPA7_2135"/>
<proteinExistence type="predicted"/>
<dbReference type="AlphaFoldDB" id="R8BSL5"/>
<dbReference type="OrthoDB" id="5376804at2759"/>
<organism evidence="1 2">
    <name type="scientific">Phaeoacremonium minimum (strain UCR-PA7)</name>
    <name type="common">Esca disease fungus</name>
    <name type="synonym">Togninia minima</name>
    <dbReference type="NCBI Taxonomy" id="1286976"/>
    <lineage>
        <taxon>Eukaryota</taxon>
        <taxon>Fungi</taxon>
        <taxon>Dikarya</taxon>
        <taxon>Ascomycota</taxon>
        <taxon>Pezizomycotina</taxon>
        <taxon>Sordariomycetes</taxon>
        <taxon>Sordariomycetidae</taxon>
        <taxon>Togniniales</taxon>
        <taxon>Togniniaceae</taxon>
        <taxon>Phaeoacremonium</taxon>
    </lineage>
</organism>
<dbReference type="RefSeq" id="XP_007912901.1">
    <property type="nucleotide sequence ID" value="XM_007914710.1"/>
</dbReference>
<dbReference type="EMBL" id="KB932922">
    <property type="protein sequence ID" value="EOO02368.1"/>
    <property type="molecule type" value="Genomic_DNA"/>
</dbReference>
<dbReference type="HOGENOM" id="CLU_015092_4_0_1"/>
<dbReference type="eggNOG" id="ENOG502RZ8N">
    <property type="taxonomic scope" value="Eukaryota"/>
</dbReference>
<dbReference type="PANTHER" id="PTHR35394:SF6">
    <property type="entry name" value="DUF3176 DOMAIN-CONTAINING PROTEIN"/>
    <property type="match status" value="1"/>
</dbReference>
<evidence type="ECO:0000313" key="2">
    <source>
        <dbReference type="Proteomes" id="UP000014074"/>
    </source>
</evidence>
<dbReference type="Proteomes" id="UP000014074">
    <property type="component" value="Unassembled WGS sequence"/>
</dbReference>
<protein>
    <submittedName>
        <fullName evidence="1">Uncharacterized protein</fullName>
    </submittedName>
</protein>
<keyword evidence="2" id="KW-1185">Reference proteome</keyword>
<sequence>MKKPAKVDYLHTMGSVGALAVVVGLVLSPFAQQIATYKTRMTPTSVNATNWRALSYSFALPGLDASAAFVPVLPLKAAVYNGLFAENGKPWLSLPFNCPTGNCIWEPFDSLAVCNSCIDMSAYMTRYCANGTPKDGDTAECGWSLPSGAVLNSSDIAFSMTSEFPSETGEGSYSTIMKLIFMGTESQAGQEGQLQPWARQCTLQACVQTIDSIVTNGELQENVTNIITNTSVVSTDPGSTDMEPVVIRTNASSHDVDSHSASNVSSYILSKEAMISMQSWFAELFTNGSASRNKDYISKTITSANNAAIRVNLTVGISSGETFFDTDIVQAFYWNYYEYPSGLDMLMNDLATSLTVAFRSLWGQEAVNGIVYMSWSHDAKLWKTSVLALLFYGLDDDAREKVEDMDNFEAMRRGAVNLKVKLEDRAGANVLLRPEQPF</sequence>
<evidence type="ECO:0000313" key="1">
    <source>
        <dbReference type="EMBL" id="EOO02368.1"/>
    </source>
</evidence>
<reference evidence="2" key="1">
    <citation type="journal article" date="2013" name="Genome Announc.">
        <title>Draft genome sequence of the ascomycete Phaeoacremonium aleophilum strain UCR-PA7, a causal agent of the esca disease complex in grapevines.</title>
        <authorList>
            <person name="Blanco-Ulate B."/>
            <person name="Rolshausen P."/>
            <person name="Cantu D."/>
        </authorList>
    </citation>
    <scope>NUCLEOTIDE SEQUENCE [LARGE SCALE GENOMIC DNA]</scope>
    <source>
        <strain evidence="2">UCR-PA7</strain>
    </source>
</reference>
<name>R8BSL5_PHAM7</name>
<accession>R8BSL5</accession>